<protein>
    <submittedName>
        <fullName evidence="1">Uncharacterized protein</fullName>
    </submittedName>
</protein>
<reference evidence="1" key="2">
    <citation type="journal article" date="2021" name="PeerJ">
        <title>Extensive microbial diversity within the chicken gut microbiome revealed by metagenomics and culture.</title>
        <authorList>
            <person name="Gilroy R."/>
            <person name="Ravi A."/>
            <person name="Getino M."/>
            <person name="Pursley I."/>
            <person name="Horton D.L."/>
            <person name="Alikhan N.F."/>
            <person name="Baker D."/>
            <person name="Gharbi K."/>
            <person name="Hall N."/>
            <person name="Watson M."/>
            <person name="Adriaenssens E.M."/>
            <person name="Foster-Nyarko E."/>
            <person name="Jarju S."/>
            <person name="Secka A."/>
            <person name="Antonio M."/>
            <person name="Oren A."/>
            <person name="Chaudhuri R.R."/>
            <person name="La Ragione R."/>
            <person name="Hildebrand F."/>
            <person name="Pallen M.J."/>
        </authorList>
    </citation>
    <scope>NUCLEOTIDE SEQUENCE</scope>
    <source>
        <strain evidence="1">ChiSxjej2B14-6234</strain>
    </source>
</reference>
<comment type="caution">
    <text evidence="1">The sequence shown here is derived from an EMBL/GenBank/DDBJ whole genome shotgun (WGS) entry which is preliminary data.</text>
</comment>
<dbReference type="EMBL" id="DVFJ01000013">
    <property type="protein sequence ID" value="HIQ71520.1"/>
    <property type="molecule type" value="Genomic_DNA"/>
</dbReference>
<dbReference type="Proteomes" id="UP000886887">
    <property type="component" value="Unassembled WGS sequence"/>
</dbReference>
<evidence type="ECO:0000313" key="1">
    <source>
        <dbReference type="EMBL" id="HIQ71520.1"/>
    </source>
</evidence>
<accession>A0A9D0ZBJ0</accession>
<gene>
    <name evidence="1" type="ORF">IAB73_04835</name>
</gene>
<evidence type="ECO:0000313" key="2">
    <source>
        <dbReference type="Proteomes" id="UP000886887"/>
    </source>
</evidence>
<organism evidence="1 2">
    <name type="scientific">Candidatus Onthenecus intestinigallinarum</name>
    <dbReference type="NCBI Taxonomy" id="2840875"/>
    <lineage>
        <taxon>Bacteria</taxon>
        <taxon>Bacillati</taxon>
        <taxon>Bacillota</taxon>
        <taxon>Clostridia</taxon>
        <taxon>Eubacteriales</taxon>
        <taxon>Candidatus Onthenecus</taxon>
    </lineage>
</organism>
<proteinExistence type="predicted"/>
<reference evidence="1" key="1">
    <citation type="submission" date="2020-10" db="EMBL/GenBank/DDBJ databases">
        <authorList>
            <person name="Gilroy R."/>
        </authorList>
    </citation>
    <scope>NUCLEOTIDE SEQUENCE</scope>
    <source>
        <strain evidence="1">ChiSxjej2B14-6234</strain>
    </source>
</reference>
<dbReference type="AlphaFoldDB" id="A0A9D0ZBJ0"/>
<sequence>MRFVSAGDGWHALPLPDGVRSHPLCDAQHDPNMAAMLNERDGFWYMGDAPDSRLYVYSAPTGRLYMRQASVVTGHRYAPWADPAARKTPPANAGGVFVSM</sequence>
<name>A0A9D0ZBJ0_9FIRM</name>